<dbReference type="AlphaFoldDB" id="A0A4P9XMS4"/>
<dbReference type="PROSITE" id="PS50294">
    <property type="entry name" value="WD_REPEATS_REGION"/>
    <property type="match status" value="2"/>
</dbReference>
<dbReference type="Gene3D" id="2.130.10.10">
    <property type="entry name" value="YVTN repeat-like/Quinoprotein amine dehydrogenase"/>
    <property type="match status" value="2"/>
</dbReference>
<feature type="repeat" description="WD" evidence="4">
    <location>
        <begin position="381"/>
        <end position="423"/>
    </location>
</feature>
<organism evidence="5 6">
    <name type="scientific">Thamnocephalis sphaerospora</name>
    <dbReference type="NCBI Taxonomy" id="78915"/>
    <lineage>
        <taxon>Eukaryota</taxon>
        <taxon>Fungi</taxon>
        <taxon>Fungi incertae sedis</taxon>
        <taxon>Zoopagomycota</taxon>
        <taxon>Zoopagomycotina</taxon>
        <taxon>Zoopagomycetes</taxon>
        <taxon>Zoopagales</taxon>
        <taxon>Sigmoideomycetaceae</taxon>
        <taxon>Thamnocephalis</taxon>
    </lineage>
</organism>
<dbReference type="InterPro" id="IPR015943">
    <property type="entry name" value="WD40/YVTN_repeat-like_dom_sf"/>
</dbReference>
<dbReference type="PROSITE" id="PS50082">
    <property type="entry name" value="WD_REPEATS_2"/>
    <property type="match status" value="2"/>
</dbReference>
<evidence type="ECO:0000256" key="2">
    <source>
        <dbReference type="ARBA" id="ARBA00022574"/>
    </source>
</evidence>
<protein>
    <submittedName>
        <fullName evidence="5">WD40-repeat-containing domain protein</fullName>
    </submittedName>
</protein>
<proteinExistence type="predicted"/>
<gene>
    <name evidence="5" type="ORF">THASP1DRAFT_17389</name>
</gene>
<keyword evidence="6" id="KW-1185">Reference proteome</keyword>
<dbReference type="InterPro" id="IPR001680">
    <property type="entry name" value="WD40_rpt"/>
</dbReference>
<dbReference type="PANTHER" id="PTHR14091:SF0">
    <property type="entry name" value="PERIODIC TRYPTOPHAN PROTEIN 1 HOMOLOG"/>
    <property type="match status" value="1"/>
</dbReference>
<sequence length="490" mass="53883">MISALAWVRKGAAKELPDKYELTEEEFQRVSEMANERIRAPDEGVDAEMAIDDEAGTAKNGNAAAPEAAIDPELAEYDLEHYDDPAPGEEEEEEDEEDGGMSLFSKIKGLSYHASNEDDPYIVMNENDADSDVEDVHVRANDNMLVAAKTEDDISHLEVYVFEEAEDNLYVHHDVMLPSFPLCLEWLDFRAGRRAQEGGQGNYIAVGTFEPEIEIWDLDTMDAMYPDAILGAEAKKDKKAKKKRGKFHTDAVMSLAWNKTHRNILASASADTTVKLWDLNTLKCAHSFEHHTDKASDNEVQVVTWHPVEATVMATGSYDQTVTAFDSRAPGNLTRWSVPADVESLVWDVHAPQQFYVSAENGAVYCFDVRQGSSSTPVFTLQAHDDACSSVDIHPTIPGCLVTSSVDKTVKIWDLHSGKPSMLSSRDVGVGKVFSAKFCPDSKLHLAVCGTAGSVRIWDATTGGALRRALADRVTFPEPEGGFKDVCICG</sequence>
<evidence type="ECO:0000313" key="5">
    <source>
        <dbReference type="EMBL" id="RKP07218.1"/>
    </source>
</evidence>
<dbReference type="SMART" id="SM00320">
    <property type="entry name" value="WD40"/>
    <property type="match status" value="5"/>
</dbReference>
<evidence type="ECO:0000256" key="4">
    <source>
        <dbReference type="PROSITE-ProRule" id="PRU00221"/>
    </source>
</evidence>
<keyword evidence="1" id="KW-0597">Phosphoprotein</keyword>
<dbReference type="SUPFAM" id="SSF50978">
    <property type="entry name" value="WD40 repeat-like"/>
    <property type="match status" value="1"/>
</dbReference>
<dbReference type="Pfam" id="PF00400">
    <property type="entry name" value="WD40"/>
    <property type="match status" value="4"/>
</dbReference>
<reference evidence="6" key="1">
    <citation type="journal article" date="2018" name="Nat. Microbiol.">
        <title>Leveraging single-cell genomics to expand the fungal tree of life.</title>
        <authorList>
            <person name="Ahrendt S.R."/>
            <person name="Quandt C.A."/>
            <person name="Ciobanu D."/>
            <person name="Clum A."/>
            <person name="Salamov A."/>
            <person name="Andreopoulos B."/>
            <person name="Cheng J.F."/>
            <person name="Woyke T."/>
            <person name="Pelin A."/>
            <person name="Henrissat B."/>
            <person name="Reynolds N.K."/>
            <person name="Benny G.L."/>
            <person name="Smith M.E."/>
            <person name="James T.Y."/>
            <person name="Grigoriev I.V."/>
        </authorList>
    </citation>
    <scope>NUCLEOTIDE SEQUENCE [LARGE SCALE GENOMIC DNA]</scope>
    <source>
        <strain evidence="6">RSA 1356</strain>
    </source>
</reference>
<dbReference type="PROSITE" id="PS00678">
    <property type="entry name" value="WD_REPEATS_1"/>
    <property type="match status" value="2"/>
</dbReference>
<dbReference type="PRINTS" id="PR00320">
    <property type="entry name" value="GPROTEINBRPT"/>
</dbReference>
<keyword evidence="2 4" id="KW-0853">WD repeat</keyword>
<feature type="repeat" description="WD" evidence="4">
    <location>
        <begin position="245"/>
        <end position="287"/>
    </location>
</feature>
<dbReference type="InterPro" id="IPR020472">
    <property type="entry name" value="WD40_PAC1"/>
</dbReference>
<dbReference type="EMBL" id="KZ992749">
    <property type="protein sequence ID" value="RKP07218.1"/>
    <property type="molecule type" value="Genomic_DNA"/>
</dbReference>
<dbReference type="InterPro" id="IPR036322">
    <property type="entry name" value="WD40_repeat_dom_sf"/>
</dbReference>
<dbReference type="InterPro" id="IPR019775">
    <property type="entry name" value="WD40_repeat_CS"/>
</dbReference>
<dbReference type="Proteomes" id="UP000271241">
    <property type="component" value="Unassembled WGS sequence"/>
</dbReference>
<evidence type="ECO:0000256" key="1">
    <source>
        <dbReference type="ARBA" id="ARBA00022553"/>
    </source>
</evidence>
<evidence type="ECO:0000256" key="3">
    <source>
        <dbReference type="ARBA" id="ARBA00022737"/>
    </source>
</evidence>
<dbReference type="InterPro" id="IPR044285">
    <property type="entry name" value="PWP1"/>
</dbReference>
<accession>A0A4P9XMS4</accession>
<dbReference type="GO" id="GO:0006364">
    <property type="term" value="P:rRNA processing"/>
    <property type="evidence" value="ECO:0007669"/>
    <property type="project" value="InterPro"/>
</dbReference>
<dbReference type="PANTHER" id="PTHR14091">
    <property type="entry name" value="PERIODIC TRYPTOPHAN PROTEIN 1"/>
    <property type="match status" value="1"/>
</dbReference>
<keyword evidence="3" id="KW-0677">Repeat</keyword>
<name>A0A4P9XMS4_9FUNG</name>
<dbReference type="GO" id="GO:0005634">
    <property type="term" value="C:nucleus"/>
    <property type="evidence" value="ECO:0007669"/>
    <property type="project" value="TreeGrafter"/>
</dbReference>
<dbReference type="STRING" id="78915.A0A4P9XMS4"/>
<dbReference type="OrthoDB" id="270624at2759"/>
<evidence type="ECO:0000313" key="6">
    <source>
        <dbReference type="Proteomes" id="UP000271241"/>
    </source>
</evidence>